<evidence type="ECO:0000313" key="1">
    <source>
        <dbReference type="Proteomes" id="UP000095286"/>
    </source>
</evidence>
<proteinExistence type="predicted"/>
<organism evidence="1 2">
    <name type="scientific">Rhabditophanes sp. KR3021</name>
    <dbReference type="NCBI Taxonomy" id="114890"/>
    <lineage>
        <taxon>Eukaryota</taxon>
        <taxon>Metazoa</taxon>
        <taxon>Ecdysozoa</taxon>
        <taxon>Nematoda</taxon>
        <taxon>Chromadorea</taxon>
        <taxon>Rhabditida</taxon>
        <taxon>Tylenchina</taxon>
        <taxon>Panagrolaimomorpha</taxon>
        <taxon>Strongyloidoidea</taxon>
        <taxon>Alloionematidae</taxon>
        <taxon>Rhabditophanes</taxon>
    </lineage>
</organism>
<protein>
    <submittedName>
        <fullName evidence="2">Importin N-terminal domain-containing protein</fullName>
    </submittedName>
</protein>
<accession>A0AC35U918</accession>
<dbReference type="Proteomes" id="UP000095286">
    <property type="component" value="Unplaced"/>
</dbReference>
<reference evidence="2" key="1">
    <citation type="submission" date="2016-11" db="UniProtKB">
        <authorList>
            <consortium name="WormBaseParasite"/>
        </authorList>
    </citation>
    <scope>IDENTIFICATION</scope>
    <source>
        <strain evidence="2">KR3021</strain>
    </source>
</reference>
<name>A0AC35U918_9BILA</name>
<dbReference type="WBParaSite" id="RSKR_0000890500.1">
    <property type="protein sequence ID" value="RSKR_0000890500.1"/>
    <property type="gene ID" value="RSKR_0000890500"/>
</dbReference>
<evidence type="ECO:0000313" key="2">
    <source>
        <dbReference type="WBParaSite" id="RSKR_0000890500.1"/>
    </source>
</evidence>
<sequence>MERPRIIEALKATMNPDQQKEANAYLTEMEKMVGFSHLILQILMDETQELPTRQAASIFFKNFIYKGWAPDEDEVDKVFISEGDKATIRQHIVSCIVTAPVALRVQLLSSAHNILRTDFPDKWPEFVGQIESLLNSTSADNWAAALNLLYRLAKVFEYKRGKEKLPMVQMLSHVFPLITSRFSELINDQGDDSVFIQKLVLKIFYRVIQYSIPKDWQTTESLMHWLKMMLVIIDTALPGEVAAMDEDSQYCSVQWKLRKWATKIISRFYEKYGIIDMAEVEYEDIARGYAEHIDVAAVETLLKLCFRKTGGDYVSEQVIFYALTHLATAIGHSKTWKIIKPHLFDLTEKLLFPLMKHNEEDEDTWNDNPAEYIQIKYYCYEDFNNVGSAAVLIIQAAAKRKAILPSYLTFILNILSHSKDPIDTDGAIHMIGELAQYLVKNKKFKLEVEKLVETQLTCRLKDENRFLRSRACWCIKQFSDCIFNNKKYLEKVINGLVERLTTDPEIPVKVEAALAIVNYLENQPAAQALVRPRIRDVLTEVLRLVAKTEVEELSPVMEDLIETFHEDMIPIAYDITSELARLFSELVELNNGEAESDRTITIMGVLSTMITVVSLVEERDEIMRNIEPIVYQTVSAIFKSCASDFFEEAFTLVQCCIAKTVSPHMWEIFDDITGVVQTDAATFAEIMPVLHTYLKTSPEGFLAVPVRLQVLLKLCESVLEDVEYGEDNHLHAAKFLECIIVQCNPHVNHLLPSICQLALNRLQFPIAEAHQDLKPRLILVLIAAFYCNSELFIQFVRQLEPLKENTFEFLYTELLKNVKHIEGMHDRKMAILAFTMSLQLPASIRPTVINEHGGELTSVLIDLFDGLQKCIKAQDESDDEDEDDSVGDERDYDQELEDDDDEVDEYAVEYKENLMKRKAARAAKIVANGGVDPGSDYDSDDDDEGFETFVEETEVDGYVTSMDDDENLNVFTRFLDVFEGLQTTDGQFFAKMTTIEAAKREELQKLVALCGQKKQQDAAKKLEASGGFAFNPAASLPQTFNFGN</sequence>